<gene>
    <name evidence="2" type="ORF">Q7C36_015550</name>
</gene>
<accession>A0AA88MAN6</accession>
<organism evidence="2 3">
    <name type="scientific">Tachysurus vachellii</name>
    <name type="common">Darkbarbel catfish</name>
    <name type="synonym">Pelteobagrus vachellii</name>
    <dbReference type="NCBI Taxonomy" id="175792"/>
    <lineage>
        <taxon>Eukaryota</taxon>
        <taxon>Metazoa</taxon>
        <taxon>Chordata</taxon>
        <taxon>Craniata</taxon>
        <taxon>Vertebrata</taxon>
        <taxon>Euteleostomi</taxon>
        <taxon>Actinopterygii</taxon>
        <taxon>Neopterygii</taxon>
        <taxon>Teleostei</taxon>
        <taxon>Ostariophysi</taxon>
        <taxon>Siluriformes</taxon>
        <taxon>Bagridae</taxon>
        <taxon>Tachysurus</taxon>
    </lineage>
</organism>
<dbReference type="AlphaFoldDB" id="A0AA88MAN6"/>
<sequence length="84" mass="9524">MISTSLCSRDDVVRFRAVFLSGVHEDQWWKPSIIKVRTTSDELQNLHQDPAGISTLPQRTSEDRGNYKQEMAARDDESLVGTDS</sequence>
<proteinExistence type="predicted"/>
<evidence type="ECO:0000256" key="1">
    <source>
        <dbReference type="SAM" id="MobiDB-lite"/>
    </source>
</evidence>
<feature type="compositionally biased region" description="Basic and acidic residues" evidence="1">
    <location>
        <begin position="60"/>
        <end position="77"/>
    </location>
</feature>
<name>A0AA88MAN6_TACVA</name>
<protein>
    <submittedName>
        <fullName evidence="2">Uncharacterized protein</fullName>
    </submittedName>
</protein>
<comment type="caution">
    <text evidence="2">The sequence shown here is derived from an EMBL/GenBank/DDBJ whole genome shotgun (WGS) entry which is preliminary data.</text>
</comment>
<feature type="region of interest" description="Disordered" evidence="1">
    <location>
        <begin position="48"/>
        <end position="84"/>
    </location>
</feature>
<evidence type="ECO:0000313" key="2">
    <source>
        <dbReference type="EMBL" id="KAK2832088.1"/>
    </source>
</evidence>
<reference evidence="2" key="1">
    <citation type="submission" date="2023-08" db="EMBL/GenBank/DDBJ databases">
        <title>Pelteobagrus vachellii genome.</title>
        <authorList>
            <person name="Liu H."/>
        </authorList>
    </citation>
    <scope>NUCLEOTIDE SEQUENCE</scope>
    <source>
        <strain evidence="2">PRFRI_2022a</strain>
        <tissue evidence="2">Muscle</tissue>
    </source>
</reference>
<evidence type="ECO:0000313" key="3">
    <source>
        <dbReference type="Proteomes" id="UP001187315"/>
    </source>
</evidence>
<dbReference type="EMBL" id="JAVHJS010000016">
    <property type="protein sequence ID" value="KAK2832088.1"/>
    <property type="molecule type" value="Genomic_DNA"/>
</dbReference>
<keyword evidence="3" id="KW-1185">Reference proteome</keyword>
<dbReference type="Proteomes" id="UP001187315">
    <property type="component" value="Unassembled WGS sequence"/>
</dbReference>